<protein>
    <submittedName>
        <fullName evidence="6">Response regulator</fullName>
    </submittedName>
</protein>
<dbReference type="Gene3D" id="3.40.50.2300">
    <property type="match status" value="1"/>
</dbReference>
<feature type="domain" description="Response regulatory" evidence="5">
    <location>
        <begin position="9"/>
        <end position="119"/>
    </location>
</feature>
<accession>A0ABU3EKL4</accession>
<dbReference type="EMBL" id="JAVRQI010000036">
    <property type="protein sequence ID" value="MDT1064763.1"/>
    <property type="molecule type" value="Genomic_DNA"/>
</dbReference>
<evidence type="ECO:0000256" key="4">
    <source>
        <dbReference type="PROSITE-ProRule" id="PRU00169"/>
    </source>
</evidence>
<keyword evidence="2" id="KW-0902">Two-component regulatory system</keyword>
<dbReference type="InterPro" id="IPR039420">
    <property type="entry name" value="WalR-like"/>
</dbReference>
<dbReference type="Pfam" id="PF00072">
    <property type="entry name" value="Response_reg"/>
    <property type="match status" value="1"/>
</dbReference>
<comment type="caution">
    <text evidence="6">The sequence shown here is derived from an EMBL/GenBank/DDBJ whole genome shotgun (WGS) entry which is preliminary data.</text>
</comment>
<dbReference type="PANTHER" id="PTHR48111">
    <property type="entry name" value="REGULATOR OF RPOS"/>
    <property type="match status" value="1"/>
</dbReference>
<dbReference type="SMART" id="SM00448">
    <property type="entry name" value="REC"/>
    <property type="match status" value="1"/>
</dbReference>
<dbReference type="InterPro" id="IPR001789">
    <property type="entry name" value="Sig_transdc_resp-reg_receiver"/>
</dbReference>
<keyword evidence="3" id="KW-0238">DNA-binding</keyword>
<feature type="modified residue" description="4-aspartylphosphate" evidence="4">
    <location>
        <position position="59"/>
    </location>
</feature>
<dbReference type="RefSeq" id="WP_311761843.1">
    <property type="nucleotide sequence ID" value="NZ_JAVRQI010000036.1"/>
</dbReference>
<evidence type="ECO:0000313" key="7">
    <source>
        <dbReference type="Proteomes" id="UP001251085"/>
    </source>
</evidence>
<dbReference type="PROSITE" id="PS50110">
    <property type="entry name" value="RESPONSE_REGULATORY"/>
    <property type="match status" value="1"/>
</dbReference>
<proteinExistence type="predicted"/>
<evidence type="ECO:0000256" key="2">
    <source>
        <dbReference type="ARBA" id="ARBA00023012"/>
    </source>
</evidence>
<keyword evidence="1 4" id="KW-0597">Phosphoprotein</keyword>
<dbReference type="Proteomes" id="UP001251085">
    <property type="component" value="Unassembled WGS sequence"/>
</dbReference>
<evidence type="ECO:0000256" key="1">
    <source>
        <dbReference type="ARBA" id="ARBA00022553"/>
    </source>
</evidence>
<evidence type="ECO:0000256" key="3">
    <source>
        <dbReference type="ARBA" id="ARBA00023125"/>
    </source>
</evidence>
<gene>
    <name evidence="6" type="ORF">RM190_23105</name>
</gene>
<dbReference type="SUPFAM" id="SSF52172">
    <property type="entry name" value="CheY-like"/>
    <property type="match status" value="1"/>
</dbReference>
<name>A0ABU3EKL4_9RHOB</name>
<organism evidence="6 7">
    <name type="scientific">Paracoccus broussonetiae</name>
    <dbReference type="NCBI Taxonomy" id="3075834"/>
    <lineage>
        <taxon>Bacteria</taxon>
        <taxon>Pseudomonadati</taxon>
        <taxon>Pseudomonadota</taxon>
        <taxon>Alphaproteobacteria</taxon>
        <taxon>Rhodobacterales</taxon>
        <taxon>Paracoccaceae</taxon>
        <taxon>Paracoccus</taxon>
    </lineage>
</organism>
<evidence type="ECO:0000313" key="6">
    <source>
        <dbReference type="EMBL" id="MDT1064763.1"/>
    </source>
</evidence>
<evidence type="ECO:0000259" key="5">
    <source>
        <dbReference type="PROSITE" id="PS50110"/>
    </source>
</evidence>
<dbReference type="InterPro" id="IPR011006">
    <property type="entry name" value="CheY-like_superfamily"/>
</dbReference>
<reference evidence="7" key="1">
    <citation type="submission" date="2023-07" db="EMBL/GenBank/DDBJ databases">
        <title>Characterization of two Paracoccaceae strains isolated from Phycosphere and proposal of Xinfangfangia lacusdiani sp. nov.</title>
        <authorList>
            <person name="Deng Y."/>
            <person name="Zhang Y.Q."/>
        </authorList>
    </citation>
    <scope>NUCLEOTIDE SEQUENCE [LARGE SCALE GENOMIC DNA]</scope>
    <source>
        <strain evidence="7">CPCC 101403</strain>
    </source>
</reference>
<keyword evidence="7" id="KW-1185">Reference proteome</keyword>
<sequence>MAETARLLRVLIVEDEFLLADEMRSALQESGAVVVGPAGNVQAALNLIARSELDVAVLDVNLRGETVVPVARELLARAIPFAFVTGYDIAAIDGSLAQAAQFEKPVNLAALTRWVWGFSSDDPHASSGTRG</sequence>
<dbReference type="PANTHER" id="PTHR48111:SF40">
    <property type="entry name" value="PHOSPHATE REGULON TRANSCRIPTIONAL REGULATORY PROTEIN PHOB"/>
    <property type="match status" value="1"/>
</dbReference>